<feature type="transmembrane region" description="Helical" evidence="8">
    <location>
        <begin position="270"/>
        <end position="289"/>
    </location>
</feature>
<dbReference type="InterPro" id="IPR004268">
    <property type="entry name" value="MurJ"/>
</dbReference>
<feature type="transmembrane region" description="Helical" evidence="8">
    <location>
        <begin position="360"/>
        <end position="382"/>
    </location>
</feature>
<feature type="transmembrane region" description="Helical" evidence="8">
    <location>
        <begin position="74"/>
        <end position="107"/>
    </location>
</feature>
<dbReference type="GO" id="GO:0008360">
    <property type="term" value="P:regulation of cell shape"/>
    <property type="evidence" value="ECO:0007669"/>
    <property type="project" value="UniProtKB-KW"/>
</dbReference>
<evidence type="ECO:0000256" key="5">
    <source>
        <dbReference type="ARBA" id="ARBA00022984"/>
    </source>
</evidence>
<dbReference type="EMBL" id="AOJO01000064">
    <property type="protein sequence ID" value="ELZ52533.1"/>
    <property type="molecule type" value="Genomic_DNA"/>
</dbReference>
<reference evidence="9 10" key="1">
    <citation type="journal article" date="2014" name="PLoS Genet.">
        <title>Phylogenetically driven sequencing of extremely halophilic archaea reveals strategies for static and dynamic osmo-response.</title>
        <authorList>
            <person name="Becker E.A."/>
            <person name="Seitzer P.M."/>
            <person name="Tritt A."/>
            <person name="Larsen D."/>
            <person name="Krusor M."/>
            <person name="Yao A.I."/>
            <person name="Wu D."/>
            <person name="Madern D."/>
            <person name="Eisen J.A."/>
            <person name="Darling A.E."/>
            <person name="Facciotti M.T."/>
        </authorList>
    </citation>
    <scope>NUCLEOTIDE SEQUENCE [LARGE SCALE GENOMIC DNA]</scope>
    <source>
        <strain evidence="9 10">ATCC 700873</strain>
    </source>
</reference>
<evidence type="ECO:0000313" key="9">
    <source>
        <dbReference type="EMBL" id="ELZ52533.1"/>
    </source>
</evidence>
<keyword evidence="7 8" id="KW-0472">Membrane</keyword>
<feature type="transmembrane region" description="Helical" evidence="8">
    <location>
        <begin position="240"/>
        <end position="258"/>
    </location>
</feature>
<evidence type="ECO:0000256" key="4">
    <source>
        <dbReference type="ARBA" id="ARBA00022960"/>
    </source>
</evidence>
<keyword evidence="2" id="KW-1003">Cell membrane</keyword>
<protein>
    <submittedName>
        <fullName evidence="9">Polysaccharide biosynthesis protein</fullName>
    </submittedName>
</protein>
<keyword evidence="4" id="KW-0133">Cell shape</keyword>
<evidence type="ECO:0000256" key="3">
    <source>
        <dbReference type="ARBA" id="ARBA00022692"/>
    </source>
</evidence>
<dbReference type="PANTHER" id="PTHR30250">
    <property type="entry name" value="PST FAMILY PREDICTED COLANIC ACID TRANSPORTER"/>
    <property type="match status" value="1"/>
</dbReference>
<gene>
    <name evidence="9" type="ORF">C467_13984</name>
</gene>
<accession>M0EZQ8</accession>
<evidence type="ECO:0000256" key="7">
    <source>
        <dbReference type="ARBA" id="ARBA00023136"/>
    </source>
</evidence>
<comment type="subcellular location">
    <subcellularLocation>
        <location evidence="1">Cell membrane</location>
        <topology evidence="1">Multi-pass membrane protein</topology>
    </subcellularLocation>
</comment>
<keyword evidence="5" id="KW-0573">Peptidoglycan synthesis</keyword>
<keyword evidence="10" id="KW-1185">Reference proteome</keyword>
<feature type="transmembrane region" description="Helical" evidence="8">
    <location>
        <begin position="295"/>
        <end position="317"/>
    </location>
</feature>
<feature type="transmembrane region" description="Helical" evidence="8">
    <location>
        <begin position="28"/>
        <end position="53"/>
    </location>
</feature>
<feature type="transmembrane region" description="Helical" evidence="8">
    <location>
        <begin position="206"/>
        <end position="228"/>
    </location>
</feature>
<dbReference type="Proteomes" id="UP000011689">
    <property type="component" value="Unassembled WGS sequence"/>
</dbReference>
<feature type="transmembrane region" description="Helical" evidence="8">
    <location>
        <begin position="329"/>
        <end position="348"/>
    </location>
</feature>
<keyword evidence="3 8" id="KW-0812">Transmembrane</keyword>
<comment type="caution">
    <text evidence="9">The sequence shown here is derived from an EMBL/GenBank/DDBJ whole genome shotgun (WGS) entry which is preliminary data.</text>
</comment>
<name>M0EZQ8_9EURY</name>
<dbReference type="STRING" id="1227481.C467_13984"/>
<proteinExistence type="predicted"/>
<evidence type="ECO:0000256" key="8">
    <source>
        <dbReference type="SAM" id="Phobius"/>
    </source>
</evidence>
<evidence type="ECO:0000256" key="2">
    <source>
        <dbReference type="ARBA" id="ARBA00022475"/>
    </source>
</evidence>
<keyword evidence="6 8" id="KW-1133">Transmembrane helix</keyword>
<dbReference type="PANTHER" id="PTHR30250:SF28">
    <property type="entry name" value="POLYSACCHARIDE BIOSYNTHESIS PROTEIN"/>
    <property type="match status" value="1"/>
</dbReference>
<feature type="transmembrane region" description="Helical" evidence="8">
    <location>
        <begin position="148"/>
        <end position="174"/>
    </location>
</feature>
<sequence length="403" mass="43425">MIILGLFVLVAVGVVVFREQVAGYVEYPAAGYIVVILLVVLLSGLVNALLVGLKLVHVSGLLSPIKTGGRAVSQILLIVAGASTAALFIGHILGFIAVIATGGYYVLRNLPSLGAPERRHFERLFDFAKFSWLGSLQSRMFSYTDVLVLGYFVSSGLIGIYTAAWNVGQFLILFSGTLQSTLFPEMSSIAANEDPQAVSKIVEQSLTFGGLFLIPGLFGGILLGERILQIYGPEFPEGAVILNILILANLFMGYQNQLLNTLNAIDRPDLAFRVNFVFVVVNVSLNVILVSLYGWIGAAVATATSVAVSLVLAYWHVDAIIDFRLPIGEIVRQFAAAGVMTAAVYTGLRAESTYRLVGHNFAVVILLVGIGAMTYFAVLLGLSRTFRETVFRNLPLGLPFVSR</sequence>
<dbReference type="Pfam" id="PF03023">
    <property type="entry name" value="MurJ"/>
    <property type="match status" value="1"/>
</dbReference>
<dbReference type="GO" id="GO:0005886">
    <property type="term" value="C:plasma membrane"/>
    <property type="evidence" value="ECO:0007669"/>
    <property type="project" value="UniProtKB-SubCell"/>
</dbReference>
<evidence type="ECO:0000256" key="6">
    <source>
        <dbReference type="ARBA" id="ARBA00022989"/>
    </source>
</evidence>
<dbReference type="AlphaFoldDB" id="M0EZQ8"/>
<evidence type="ECO:0000313" key="10">
    <source>
        <dbReference type="Proteomes" id="UP000011689"/>
    </source>
</evidence>
<evidence type="ECO:0000256" key="1">
    <source>
        <dbReference type="ARBA" id="ARBA00004651"/>
    </source>
</evidence>
<dbReference type="InterPro" id="IPR050833">
    <property type="entry name" value="Poly_Biosynth_Transport"/>
</dbReference>
<organism evidence="9 10">
    <name type="scientific">Halorubrum hochstenium ATCC 700873</name>
    <dbReference type="NCBI Taxonomy" id="1227481"/>
    <lineage>
        <taxon>Archaea</taxon>
        <taxon>Methanobacteriati</taxon>
        <taxon>Methanobacteriota</taxon>
        <taxon>Stenosarchaea group</taxon>
        <taxon>Halobacteria</taxon>
        <taxon>Halobacteriales</taxon>
        <taxon>Haloferacaceae</taxon>
        <taxon>Halorubrum</taxon>
    </lineage>
</organism>